<keyword evidence="3 4" id="KW-0067">ATP-binding</keyword>
<dbReference type="Pfam" id="PF13535">
    <property type="entry name" value="ATP-grasp_4"/>
    <property type="match status" value="1"/>
</dbReference>
<reference evidence="6 7" key="1">
    <citation type="submission" date="2020-10" db="EMBL/GenBank/DDBJ databases">
        <title>Sequencing the genomes of 1000 actinobacteria strains.</title>
        <authorList>
            <person name="Klenk H.-P."/>
        </authorList>
    </citation>
    <scope>NUCLEOTIDE SEQUENCE [LARGE SCALE GENOMIC DNA]</scope>
    <source>
        <strain evidence="6 7">DSM 45157</strain>
    </source>
</reference>
<keyword evidence="7" id="KW-1185">Reference proteome</keyword>
<dbReference type="Gene3D" id="3.30.470.20">
    <property type="entry name" value="ATP-grasp fold, B domain"/>
    <property type="match status" value="1"/>
</dbReference>
<dbReference type="InterPro" id="IPR011761">
    <property type="entry name" value="ATP-grasp"/>
</dbReference>
<dbReference type="InterPro" id="IPR040570">
    <property type="entry name" value="LAL_C2"/>
</dbReference>
<keyword evidence="1" id="KW-0436">Ligase</keyword>
<dbReference type="Gene3D" id="3.40.50.20">
    <property type="match status" value="1"/>
</dbReference>
<dbReference type="Proteomes" id="UP000598217">
    <property type="component" value="Unassembled WGS sequence"/>
</dbReference>
<evidence type="ECO:0000313" key="7">
    <source>
        <dbReference type="Proteomes" id="UP000598217"/>
    </source>
</evidence>
<evidence type="ECO:0000256" key="2">
    <source>
        <dbReference type="ARBA" id="ARBA00022741"/>
    </source>
</evidence>
<name>A0ABR9HM28_9ACTN</name>
<dbReference type="PANTHER" id="PTHR43585">
    <property type="entry name" value="FUMIPYRROLE BIOSYNTHESIS PROTEIN C"/>
    <property type="match status" value="1"/>
</dbReference>
<gene>
    <name evidence="6" type="ORF">H4W79_004232</name>
</gene>
<evidence type="ECO:0000256" key="4">
    <source>
        <dbReference type="PROSITE-ProRule" id="PRU00409"/>
    </source>
</evidence>
<dbReference type="RefSeq" id="WP_191273969.1">
    <property type="nucleotide sequence ID" value="NZ_BMXJ01000007.1"/>
</dbReference>
<feature type="domain" description="ATP-grasp" evidence="5">
    <location>
        <begin position="120"/>
        <end position="323"/>
    </location>
</feature>
<evidence type="ECO:0000256" key="1">
    <source>
        <dbReference type="ARBA" id="ARBA00022598"/>
    </source>
</evidence>
<dbReference type="PROSITE" id="PS50975">
    <property type="entry name" value="ATP_GRASP"/>
    <property type="match status" value="1"/>
</dbReference>
<comment type="caution">
    <text evidence="6">The sequence shown here is derived from an EMBL/GenBank/DDBJ whole genome shotgun (WGS) entry which is preliminary data.</text>
</comment>
<proteinExistence type="predicted"/>
<sequence>MSRPSPRPVVIFVGVRKNPLEHRPALEAAHRDGFSVVLLAEDPPAGLPREPLAAVRAVDPHDTGAFDAAVDDTARAYTVAGVVSWSDAGVEPAARAARRLGLPGIAPAAARLSRNKYLMRRALAGRPHLVPRFARVRTWHDAVRSLEDIGLPAVLKPAAGSGSKGIFLLRDAGGLRPAFDELTRLTGADGGSIFRHDRGELLLEELLVGSEHSVEGFVHRGEVTVAGITDKTTSEPFRLELAHLHPSTLPAAARSAVLGLTRETVLALGFDDCAFHVECMYDPERGARLVEAAARAGGDYIGSHLVGLASGVPFHENVIRVCTGRAPRLADHPLRYAGLRKVAAPAAGKLVRVDGVDAALGVPGVEHVAFDRAPGAAIRLPPEHFSSSLLGTVIATGDTAASVTRSLDAAVGAIRTEIAPSG</sequence>
<evidence type="ECO:0000259" key="5">
    <source>
        <dbReference type="PROSITE" id="PS50975"/>
    </source>
</evidence>
<dbReference type="PANTHER" id="PTHR43585:SF2">
    <property type="entry name" value="ATP-GRASP ENZYME FSQD"/>
    <property type="match status" value="1"/>
</dbReference>
<keyword evidence="2 4" id="KW-0547">Nucleotide-binding</keyword>
<evidence type="ECO:0000256" key="3">
    <source>
        <dbReference type="ARBA" id="ARBA00022840"/>
    </source>
</evidence>
<accession>A0ABR9HM28</accession>
<dbReference type="SUPFAM" id="SSF56059">
    <property type="entry name" value="Glutathione synthetase ATP-binding domain-like"/>
    <property type="match status" value="1"/>
</dbReference>
<dbReference type="InterPro" id="IPR041472">
    <property type="entry name" value="BL00235/CARNS1_N"/>
</dbReference>
<dbReference type="Pfam" id="PF18130">
    <property type="entry name" value="ATPgrasp_N"/>
    <property type="match status" value="1"/>
</dbReference>
<dbReference type="InterPro" id="IPR052032">
    <property type="entry name" value="ATP-dep_AA_Ligase"/>
</dbReference>
<dbReference type="EMBL" id="JADBDY010000001">
    <property type="protein sequence ID" value="MBE1460018.1"/>
    <property type="molecule type" value="Genomic_DNA"/>
</dbReference>
<protein>
    <submittedName>
        <fullName evidence="6">Biotin carboxylase</fullName>
    </submittedName>
</protein>
<dbReference type="Pfam" id="PF18603">
    <property type="entry name" value="LAL_C2"/>
    <property type="match status" value="1"/>
</dbReference>
<organism evidence="6 7">
    <name type="scientific">Nocardiopsis terrae</name>
    <dbReference type="NCBI Taxonomy" id="372655"/>
    <lineage>
        <taxon>Bacteria</taxon>
        <taxon>Bacillati</taxon>
        <taxon>Actinomycetota</taxon>
        <taxon>Actinomycetes</taxon>
        <taxon>Streptosporangiales</taxon>
        <taxon>Nocardiopsidaceae</taxon>
        <taxon>Nocardiopsis</taxon>
    </lineage>
</organism>
<evidence type="ECO:0000313" key="6">
    <source>
        <dbReference type="EMBL" id="MBE1460018.1"/>
    </source>
</evidence>